<sequence>MPRMKTALRNDLRALQLVRDELLLHLHLLGADVNDRWQVLERQWDSLKEHAHRAQTAAESARPEIETAAGLLAEALRRGYAEIGNALKR</sequence>
<dbReference type="EMBL" id="JAAMOW010000001">
    <property type="protein sequence ID" value="NGY03222.1"/>
    <property type="molecule type" value="Genomic_DNA"/>
</dbReference>
<proteinExistence type="predicted"/>
<comment type="caution">
    <text evidence="1">The sequence shown here is derived from an EMBL/GenBank/DDBJ whole genome shotgun (WGS) entry which is preliminary data.</text>
</comment>
<name>A0A6M2BJV2_9GAMM</name>
<protein>
    <submittedName>
        <fullName evidence="1">Uncharacterized protein</fullName>
    </submittedName>
</protein>
<evidence type="ECO:0000313" key="2">
    <source>
        <dbReference type="Proteomes" id="UP000472676"/>
    </source>
</evidence>
<keyword evidence="2" id="KW-1185">Reference proteome</keyword>
<accession>A0A6M2BJV2</accession>
<dbReference type="AlphaFoldDB" id="A0A6M2BJV2"/>
<evidence type="ECO:0000313" key="1">
    <source>
        <dbReference type="EMBL" id="NGY03222.1"/>
    </source>
</evidence>
<gene>
    <name evidence="1" type="ORF">G7Y85_00440</name>
</gene>
<organism evidence="1 2">
    <name type="scientific">Solimonas terrae</name>
    <dbReference type="NCBI Taxonomy" id="1396819"/>
    <lineage>
        <taxon>Bacteria</taxon>
        <taxon>Pseudomonadati</taxon>
        <taxon>Pseudomonadota</taxon>
        <taxon>Gammaproteobacteria</taxon>
        <taxon>Nevskiales</taxon>
        <taxon>Nevskiaceae</taxon>
        <taxon>Solimonas</taxon>
    </lineage>
</organism>
<dbReference type="Proteomes" id="UP000472676">
    <property type="component" value="Unassembled WGS sequence"/>
</dbReference>
<reference evidence="1 2" key="1">
    <citation type="journal article" date="2014" name="Int. J. Syst. Evol. Microbiol.">
        <title>Solimonas terrae sp. nov., isolated from soil.</title>
        <authorList>
            <person name="Kim S.J."/>
            <person name="Moon J.Y."/>
            <person name="Weon H.Y."/>
            <person name="Ahn J.H."/>
            <person name="Chen W.M."/>
            <person name="Kwon S.W."/>
        </authorList>
    </citation>
    <scope>NUCLEOTIDE SEQUENCE [LARGE SCALE GENOMIC DNA]</scope>
    <source>
        <strain evidence="1 2">KIS83-12</strain>
    </source>
</reference>
<dbReference type="RefSeq" id="WP_166250647.1">
    <property type="nucleotide sequence ID" value="NZ_JAAMOW010000001.1"/>
</dbReference>